<gene>
    <name evidence="2" type="ORF">CFIO01_06144</name>
</gene>
<sequence>MLPATFVALAAAIAPVLAGPVAGPVAELVAEPEGAVKQLEARKICGAGYLACHYRFGNGDTDQSEYTCMSPWCTILKDCSCPKTASFNQKPAFFFDSGCRSKAAAGNHPPCKIVG</sequence>
<dbReference type="HOGENOM" id="CLU_2108827_0_0_1"/>
<proteinExistence type="predicted"/>
<protein>
    <submittedName>
        <fullName evidence="2">Uncharacterized protein</fullName>
    </submittedName>
</protein>
<dbReference type="EMBL" id="JARH01000924">
    <property type="protein sequence ID" value="EXF75186.1"/>
    <property type="molecule type" value="Genomic_DNA"/>
</dbReference>
<dbReference type="OrthoDB" id="4840171at2759"/>
<keyword evidence="1" id="KW-0732">Signal</keyword>
<dbReference type="Proteomes" id="UP000020467">
    <property type="component" value="Unassembled WGS sequence"/>
</dbReference>
<feature type="signal peptide" evidence="1">
    <location>
        <begin position="1"/>
        <end position="18"/>
    </location>
</feature>
<organism evidence="2 3">
    <name type="scientific">Colletotrichum fioriniae PJ7</name>
    <dbReference type="NCBI Taxonomy" id="1445577"/>
    <lineage>
        <taxon>Eukaryota</taxon>
        <taxon>Fungi</taxon>
        <taxon>Dikarya</taxon>
        <taxon>Ascomycota</taxon>
        <taxon>Pezizomycotina</taxon>
        <taxon>Sordariomycetes</taxon>
        <taxon>Hypocreomycetidae</taxon>
        <taxon>Glomerellales</taxon>
        <taxon>Glomerellaceae</taxon>
        <taxon>Colletotrichum</taxon>
        <taxon>Colletotrichum acutatum species complex</taxon>
    </lineage>
</organism>
<comment type="caution">
    <text evidence="2">The sequence shown here is derived from an EMBL/GenBank/DDBJ whole genome shotgun (WGS) entry which is preliminary data.</text>
</comment>
<evidence type="ECO:0000313" key="3">
    <source>
        <dbReference type="Proteomes" id="UP000020467"/>
    </source>
</evidence>
<keyword evidence="3" id="KW-1185">Reference proteome</keyword>
<dbReference type="AlphaFoldDB" id="A0A010R4M4"/>
<feature type="chain" id="PRO_5001455406" evidence="1">
    <location>
        <begin position="19"/>
        <end position="115"/>
    </location>
</feature>
<evidence type="ECO:0000313" key="2">
    <source>
        <dbReference type="EMBL" id="EXF75186.1"/>
    </source>
</evidence>
<dbReference type="KEGG" id="cfj:CFIO01_06144"/>
<reference evidence="2 3" key="1">
    <citation type="submission" date="2014-02" db="EMBL/GenBank/DDBJ databases">
        <title>The genome sequence of Colletotrichum fioriniae PJ7.</title>
        <authorList>
            <person name="Baroncelli R."/>
            <person name="Thon M.R."/>
        </authorList>
    </citation>
    <scope>NUCLEOTIDE SEQUENCE [LARGE SCALE GENOMIC DNA]</scope>
    <source>
        <strain evidence="2 3">PJ7</strain>
    </source>
</reference>
<accession>A0A010R4M4</accession>
<evidence type="ECO:0000256" key="1">
    <source>
        <dbReference type="SAM" id="SignalP"/>
    </source>
</evidence>
<name>A0A010R4M4_9PEZI</name>